<dbReference type="EMBL" id="BSYO01000008">
    <property type="protein sequence ID" value="GMH08196.1"/>
    <property type="molecule type" value="Genomic_DNA"/>
</dbReference>
<reference evidence="1" key="1">
    <citation type="submission" date="2023-05" db="EMBL/GenBank/DDBJ databases">
        <title>Nepenthes gracilis genome sequencing.</title>
        <authorList>
            <person name="Fukushima K."/>
        </authorList>
    </citation>
    <scope>NUCLEOTIDE SEQUENCE</scope>
    <source>
        <strain evidence="1">SING2019-196</strain>
    </source>
</reference>
<name>A0AAD3SCC2_NEPGR</name>
<dbReference type="AlphaFoldDB" id="A0AAD3SCC2"/>
<evidence type="ECO:0000313" key="2">
    <source>
        <dbReference type="Proteomes" id="UP001279734"/>
    </source>
</evidence>
<organism evidence="1 2">
    <name type="scientific">Nepenthes gracilis</name>
    <name type="common">Slender pitcher plant</name>
    <dbReference type="NCBI Taxonomy" id="150966"/>
    <lineage>
        <taxon>Eukaryota</taxon>
        <taxon>Viridiplantae</taxon>
        <taxon>Streptophyta</taxon>
        <taxon>Embryophyta</taxon>
        <taxon>Tracheophyta</taxon>
        <taxon>Spermatophyta</taxon>
        <taxon>Magnoliopsida</taxon>
        <taxon>eudicotyledons</taxon>
        <taxon>Gunneridae</taxon>
        <taxon>Pentapetalae</taxon>
        <taxon>Caryophyllales</taxon>
        <taxon>Nepenthaceae</taxon>
        <taxon>Nepenthes</taxon>
    </lineage>
</organism>
<evidence type="ECO:0000313" key="1">
    <source>
        <dbReference type="EMBL" id="GMH08196.1"/>
    </source>
</evidence>
<accession>A0AAD3SCC2</accession>
<gene>
    <name evidence="1" type="ORF">Nepgr_010036</name>
</gene>
<comment type="caution">
    <text evidence="1">The sequence shown here is derived from an EMBL/GenBank/DDBJ whole genome shotgun (WGS) entry which is preliminary data.</text>
</comment>
<proteinExistence type="predicted"/>
<dbReference type="Proteomes" id="UP001279734">
    <property type="component" value="Unassembled WGS sequence"/>
</dbReference>
<protein>
    <submittedName>
        <fullName evidence="1">Uncharacterized protein</fullName>
    </submittedName>
</protein>
<sequence length="101" mass="11486">MDNHYVEVQGRKVKTVDPSAFYPQLEEHLTQDEPFPVSVVDLHDSLSHSEGASDVQAGTAACRDLEHFTNFLIHGREEEDDDLPEFFNMFWLVLHAASKEA</sequence>
<keyword evidence="2" id="KW-1185">Reference proteome</keyword>